<dbReference type="SMART" id="SM01012">
    <property type="entry name" value="ANTAR"/>
    <property type="match status" value="1"/>
</dbReference>
<name>A0A229SB53_9PSEU</name>
<dbReference type="Gene3D" id="1.10.10.10">
    <property type="entry name" value="Winged helix-like DNA-binding domain superfamily/Winged helix DNA-binding domain"/>
    <property type="match status" value="1"/>
</dbReference>
<evidence type="ECO:0000313" key="2">
    <source>
        <dbReference type="EMBL" id="OXM56163.1"/>
    </source>
</evidence>
<dbReference type="Proteomes" id="UP000215223">
    <property type="component" value="Unassembled WGS sequence"/>
</dbReference>
<dbReference type="AlphaFoldDB" id="A0A229SB53"/>
<dbReference type="InterPro" id="IPR005561">
    <property type="entry name" value="ANTAR"/>
</dbReference>
<dbReference type="GO" id="GO:0003723">
    <property type="term" value="F:RNA binding"/>
    <property type="evidence" value="ECO:0007669"/>
    <property type="project" value="InterPro"/>
</dbReference>
<dbReference type="InterPro" id="IPR011006">
    <property type="entry name" value="CheY-like_superfamily"/>
</dbReference>
<proteinExistence type="predicted"/>
<dbReference type="OrthoDB" id="3787288at2"/>
<sequence>MVDHLRRALDTQPVIDQAKGMLMLLWSQPADDAFSQLRLISQRANVKLHEVAAVVVASGIRQPSPVEEATAAKVLTELGWALGRNLL</sequence>
<comment type="caution">
    <text evidence="2">The sequence shown here is derived from an EMBL/GenBank/DDBJ whole genome shotgun (WGS) entry which is preliminary data.</text>
</comment>
<dbReference type="EMBL" id="NMQT01000051">
    <property type="protein sequence ID" value="OXM56163.1"/>
    <property type="molecule type" value="Genomic_DNA"/>
</dbReference>
<dbReference type="PROSITE" id="PS50921">
    <property type="entry name" value="ANTAR"/>
    <property type="match status" value="1"/>
</dbReference>
<feature type="domain" description="ANTAR" evidence="1">
    <location>
        <begin position="1"/>
        <end position="56"/>
    </location>
</feature>
<evidence type="ECO:0000259" key="1">
    <source>
        <dbReference type="PROSITE" id="PS50921"/>
    </source>
</evidence>
<gene>
    <name evidence="2" type="ORF">CFP71_14850</name>
</gene>
<accession>A0A229SB53</accession>
<dbReference type="Pfam" id="PF03861">
    <property type="entry name" value="ANTAR"/>
    <property type="match status" value="1"/>
</dbReference>
<dbReference type="SUPFAM" id="SSF52172">
    <property type="entry name" value="CheY-like"/>
    <property type="match status" value="1"/>
</dbReference>
<keyword evidence="3" id="KW-1185">Reference proteome</keyword>
<reference evidence="2 3" key="1">
    <citation type="submission" date="2017-07" db="EMBL/GenBank/DDBJ databases">
        <title>Amycolatopsis thailandensis Genome sequencing and assembly.</title>
        <authorList>
            <person name="Kaur N."/>
            <person name="Mayilraj S."/>
        </authorList>
    </citation>
    <scope>NUCLEOTIDE SEQUENCE [LARGE SCALE GENOMIC DNA]</scope>
    <source>
        <strain evidence="2 3">JCM 16380</strain>
    </source>
</reference>
<dbReference type="InterPro" id="IPR036388">
    <property type="entry name" value="WH-like_DNA-bd_sf"/>
</dbReference>
<dbReference type="RefSeq" id="WP_093934494.1">
    <property type="nucleotide sequence ID" value="NZ_NMQT01000051.1"/>
</dbReference>
<evidence type="ECO:0000313" key="3">
    <source>
        <dbReference type="Proteomes" id="UP000215223"/>
    </source>
</evidence>
<protein>
    <submittedName>
        <fullName evidence="2">ANTAR domain-containing protein</fullName>
    </submittedName>
</protein>
<organism evidence="2 3">
    <name type="scientific">Amycolatopsis thailandensis</name>
    <dbReference type="NCBI Taxonomy" id="589330"/>
    <lineage>
        <taxon>Bacteria</taxon>
        <taxon>Bacillati</taxon>
        <taxon>Actinomycetota</taxon>
        <taxon>Actinomycetes</taxon>
        <taxon>Pseudonocardiales</taxon>
        <taxon>Pseudonocardiaceae</taxon>
        <taxon>Amycolatopsis</taxon>
    </lineage>
</organism>